<feature type="transmembrane region" description="Helical" evidence="1">
    <location>
        <begin position="60"/>
        <end position="83"/>
    </location>
</feature>
<keyword evidence="1" id="KW-1133">Transmembrane helix</keyword>
<evidence type="ECO:0000256" key="1">
    <source>
        <dbReference type="SAM" id="Phobius"/>
    </source>
</evidence>
<feature type="transmembrane region" description="Helical" evidence="1">
    <location>
        <begin position="90"/>
        <end position="114"/>
    </location>
</feature>
<evidence type="ECO:0000313" key="2">
    <source>
        <dbReference type="EMBL" id="PAU69090.1"/>
    </source>
</evidence>
<feature type="transmembrane region" description="Helical" evidence="1">
    <location>
        <begin position="134"/>
        <end position="157"/>
    </location>
</feature>
<protein>
    <submittedName>
        <fullName evidence="2">Uncharacterized protein</fullName>
    </submittedName>
</protein>
<organism evidence="2 3">
    <name type="scientific">Bifidobacterium criceti</name>
    <dbReference type="NCBI Taxonomy" id="1960969"/>
    <lineage>
        <taxon>Bacteria</taxon>
        <taxon>Bacillati</taxon>
        <taxon>Actinomycetota</taxon>
        <taxon>Actinomycetes</taxon>
        <taxon>Bifidobacteriales</taxon>
        <taxon>Bifidobacteriaceae</taxon>
        <taxon>Bifidobacterium</taxon>
    </lineage>
</organism>
<dbReference type="EMBL" id="MVOH01000001">
    <property type="protein sequence ID" value="PAU69090.1"/>
    <property type="molecule type" value="Genomic_DNA"/>
</dbReference>
<keyword evidence="3" id="KW-1185">Reference proteome</keyword>
<keyword evidence="1" id="KW-0472">Membrane</keyword>
<sequence length="181" mass="20281">MDGGLFASCVVAQWGGADQGRASGCGSSWTVVSLVGALPVWWWVRVWWCVTCWEWFSTRGWLWCCGWLLWVVLGGWGGVGWFATRRWWCCVCWVLGVFGWGWVCVLVGGGVSFLSCCRSVSFGTGSWWFVGCVWWFENSIVCTVLLHHATMFLVVWWSFDCQSDARPCGTRGGLMGVGVFV</sequence>
<accession>A0A2A2EJH6</accession>
<comment type="caution">
    <text evidence="2">The sequence shown here is derived from an EMBL/GenBank/DDBJ whole genome shotgun (WGS) entry which is preliminary data.</text>
</comment>
<keyword evidence="1" id="KW-0812">Transmembrane</keyword>
<name>A0A2A2EJH6_9BIFI</name>
<proteinExistence type="predicted"/>
<dbReference type="AlphaFoldDB" id="A0A2A2EJH6"/>
<dbReference type="Proteomes" id="UP000218399">
    <property type="component" value="Unassembled WGS sequence"/>
</dbReference>
<evidence type="ECO:0000313" key="3">
    <source>
        <dbReference type="Proteomes" id="UP000218399"/>
    </source>
</evidence>
<feature type="transmembrane region" description="Helical" evidence="1">
    <location>
        <begin position="29"/>
        <end position="48"/>
    </location>
</feature>
<gene>
    <name evidence="2" type="ORF">B1526_0071</name>
</gene>
<reference evidence="2 3" key="1">
    <citation type="journal article" date="2017" name="ISME J.">
        <title>Unveiling bifidobacterial biogeography across the mammalian branch of the tree of life.</title>
        <authorList>
            <person name="Milani C."/>
            <person name="Mangifesta M."/>
            <person name="Mancabelli L."/>
            <person name="Lugli G.A."/>
            <person name="James K."/>
            <person name="Duranti S."/>
            <person name="Turroni F."/>
            <person name="Ferrario C."/>
            <person name="Ossiprandi M.C."/>
            <person name="van Sinderen D."/>
            <person name="Ventura M."/>
        </authorList>
    </citation>
    <scope>NUCLEOTIDE SEQUENCE [LARGE SCALE GENOMIC DNA]</scope>
    <source>
        <strain evidence="3">Ham19E</strain>
    </source>
</reference>